<dbReference type="CDD" id="cd00187">
    <property type="entry name" value="TOP4c"/>
    <property type="match status" value="1"/>
</dbReference>
<dbReference type="InterPro" id="IPR005742">
    <property type="entry name" value="TopoIV_A_Gneg"/>
</dbReference>
<evidence type="ECO:0000313" key="12">
    <source>
        <dbReference type="Proteomes" id="UP000199415"/>
    </source>
</evidence>
<dbReference type="Proteomes" id="UP000199415">
    <property type="component" value="Unassembled WGS sequence"/>
</dbReference>
<sequence length="746" mass="82117">MTDLLGEEPGGEVRDVRLADALADRYLSYALSTIVSRSLPDVRDGLKPVHRRLLYAMRQLRLRPDQGFKKAARVVGDVIGQYHPHGDQAVYDALVRLAQDFAQRYPLVEGQGNFGNIDGDNPAAMRYTEARLTDVAMALLEGLDEDAVDFRATYDGEGQEPVVLPGGFPNLLANGAHGIAVGMATNIPPHNAGEVLDAARHLIAEPDAAIADLVAHMPGPDLPTGGVLVESRDTLVEAYAAGRGSLRLRARWHTETFKGGTYQVVVTEMPYQVAKARVVEKIADLIANRKLPAVNDIRDESADTVRVVLEPRSRNVDAQVLMESVFKQTEMETRLGLNMNVLDKDTTPRVMDLKEVLSAFLDHQHTVLVRRTRHRLAEIARRIEVLDGYLAAYLNLDEVIRIIRENDQPRPELMQRFELTEVQADAILNMRLRALRKLEEQKIRDERAQLETEQADLQTLMDSSEARWTRIDGKLGEMRARFGPDTELGRRRSEVADPPEPVEVPTEAVVSREPITVLLSAKGWVRALKGHSGDTSDVKVKEGDRHRFAVHAHTTDKLLILTNDGRVYTLGADRLPGGRGYGEPLNLLLDLPDAANIVTMLVYQGGRKLLLACDDGRGFVTGEDGLVAQKKGGKQVVDPAEGARVVLCRPVPADADHLALASTQRKLLVFPLSEVPERNKGRGPLLMRPGKGALADASAFNAANGLTWTTSSGRTRTVTELDAWLGRRGQTGRQVPSGFPRSNNFG</sequence>
<keyword evidence="6 7" id="KW-0413">Isomerase</keyword>
<dbReference type="GO" id="GO:0003918">
    <property type="term" value="F:DNA topoisomerase type II (double strand cut, ATP-hydrolyzing) activity"/>
    <property type="evidence" value="ECO:0007669"/>
    <property type="project" value="UniProtKB-UniRule"/>
</dbReference>
<feature type="site" description="Interaction with DNA" evidence="7">
    <location>
        <position position="85"/>
    </location>
</feature>
<dbReference type="SUPFAM" id="SSF101904">
    <property type="entry name" value="GyrA/ParC C-terminal domain-like"/>
    <property type="match status" value="1"/>
</dbReference>
<dbReference type="NCBIfam" id="NF004044">
    <property type="entry name" value="PRK05561.1"/>
    <property type="match status" value="1"/>
</dbReference>
<keyword evidence="5 7" id="KW-0472">Membrane</keyword>
<dbReference type="InterPro" id="IPR035516">
    <property type="entry name" value="Gyrase/topoIV_suA_C"/>
</dbReference>
<comment type="subunit">
    <text evidence="7">Heterotetramer composed of ParC and ParE.</text>
</comment>
<dbReference type="InterPro" id="IPR013758">
    <property type="entry name" value="Topo_IIA_A/C_ab"/>
</dbReference>
<dbReference type="SMART" id="SM00434">
    <property type="entry name" value="TOP4c"/>
    <property type="match status" value="1"/>
</dbReference>
<dbReference type="FunFam" id="1.10.268.10:FF:000001">
    <property type="entry name" value="DNA gyrase subunit A"/>
    <property type="match status" value="1"/>
</dbReference>
<dbReference type="EC" id="5.6.2.2" evidence="7"/>
<dbReference type="RefSeq" id="WP_090019003.1">
    <property type="nucleotide sequence ID" value="NZ_FNCE01000002.1"/>
</dbReference>
<evidence type="ECO:0000256" key="4">
    <source>
        <dbReference type="ARBA" id="ARBA00023125"/>
    </source>
</evidence>
<reference evidence="11 12" key="1">
    <citation type="submission" date="2016-10" db="EMBL/GenBank/DDBJ databases">
        <authorList>
            <person name="de Groot N.N."/>
        </authorList>
    </citation>
    <scope>NUCLEOTIDE SEQUENCE [LARGE SCALE GENOMIC DNA]</scope>
    <source>
        <strain evidence="11 12">DSM 25584</strain>
    </source>
</reference>
<gene>
    <name evidence="7" type="primary">parC</name>
    <name evidence="11" type="ORF">SAMN05216241_102390</name>
</gene>
<dbReference type="PANTHER" id="PTHR43493">
    <property type="entry name" value="DNA GYRASE/TOPOISOMERASE SUBUNIT A"/>
    <property type="match status" value="1"/>
</dbReference>
<comment type="subcellular location">
    <subcellularLocation>
        <location evidence="7">Cell membrane</location>
        <topology evidence="7">Peripheral membrane protein</topology>
    </subcellularLocation>
</comment>
<dbReference type="Pfam" id="PF00521">
    <property type="entry name" value="DNA_topoisoIV"/>
    <property type="match status" value="1"/>
</dbReference>
<evidence type="ECO:0000256" key="6">
    <source>
        <dbReference type="ARBA" id="ARBA00023235"/>
    </source>
</evidence>
<dbReference type="InterPro" id="IPR013757">
    <property type="entry name" value="Topo_IIA_A_a_sf"/>
</dbReference>
<dbReference type="PANTHER" id="PTHR43493:SF1">
    <property type="entry name" value="DNA TOPOISOMERASE 4 SUBUNIT A"/>
    <property type="match status" value="1"/>
</dbReference>
<keyword evidence="12" id="KW-1185">Reference proteome</keyword>
<evidence type="ECO:0000256" key="3">
    <source>
        <dbReference type="ARBA" id="ARBA00023029"/>
    </source>
</evidence>
<accession>A0A1G7P0X6</accession>
<dbReference type="NCBIfam" id="TIGR01062">
    <property type="entry name" value="parC_Gneg"/>
    <property type="match status" value="1"/>
</dbReference>
<dbReference type="InterPro" id="IPR050220">
    <property type="entry name" value="Type_II_DNA_Topoisomerases"/>
</dbReference>
<evidence type="ECO:0000256" key="9">
    <source>
        <dbReference type="SAM" id="Coils"/>
    </source>
</evidence>
<dbReference type="GO" id="GO:0019897">
    <property type="term" value="C:extrinsic component of plasma membrane"/>
    <property type="evidence" value="ECO:0007669"/>
    <property type="project" value="UniProtKB-UniRule"/>
</dbReference>
<dbReference type="AlphaFoldDB" id="A0A1G7P0X6"/>
<dbReference type="GO" id="GO:0006265">
    <property type="term" value="P:DNA topological change"/>
    <property type="evidence" value="ECO:0007669"/>
    <property type="project" value="UniProtKB-UniRule"/>
</dbReference>
<keyword evidence="4 7" id="KW-0238">DNA-binding</keyword>
<evidence type="ECO:0000256" key="2">
    <source>
        <dbReference type="ARBA" id="ARBA00022475"/>
    </source>
</evidence>
<protein>
    <recommendedName>
        <fullName evidence="7">DNA topoisomerase 4 subunit A</fullName>
        <ecNumber evidence="7">5.6.2.2</ecNumber>
    </recommendedName>
    <alternativeName>
        <fullName evidence="7">Topoisomerase IV subunit A</fullName>
    </alternativeName>
</protein>
<comment type="catalytic activity">
    <reaction evidence="1 7 8">
        <text>ATP-dependent breakage, passage and rejoining of double-stranded DNA.</text>
        <dbReference type="EC" id="5.6.2.2"/>
    </reaction>
</comment>
<keyword evidence="9" id="KW-0175">Coiled coil</keyword>
<organism evidence="11 12">
    <name type="scientific">Limimonas halophila</name>
    <dbReference type="NCBI Taxonomy" id="1082479"/>
    <lineage>
        <taxon>Bacteria</taxon>
        <taxon>Pseudomonadati</taxon>
        <taxon>Pseudomonadota</taxon>
        <taxon>Alphaproteobacteria</taxon>
        <taxon>Rhodospirillales</taxon>
        <taxon>Rhodovibrionaceae</taxon>
        <taxon>Limimonas</taxon>
    </lineage>
</organism>
<evidence type="ECO:0000256" key="8">
    <source>
        <dbReference type="PROSITE-ProRule" id="PRU01384"/>
    </source>
</evidence>
<dbReference type="SUPFAM" id="SSF56719">
    <property type="entry name" value="Type II DNA topoisomerase"/>
    <property type="match status" value="1"/>
</dbReference>
<dbReference type="STRING" id="1082479.SAMN05216241_102390"/>
<comment type="similarity">
    <text evidence="7">Belongs to the type II topoisomerase GyrA/ParC subunit family. ParC type 1 subfamily.</text>
</comment>
<dbReference type="GO" id="GO:0003677">
    <property type="term" value="F:DNA binding"/>
    <property type="evidence" value="ECO:0007669"/>
    <property type="project" value="UniProtKB-UniRule"/>
</dbReference>
<dbReference type="GO" id="GO:0005524">
    <property type="term" value="F:ATP binding"/>
    <property type="evidence" value="ECO:0007669"/>
    <property type="project" value="InterPro"/>
</dbReference>
<dbReference type="Gene3D" id="1.10.268.10">
    <property type="entry name" value="Topoisomerase, domain 3"/>
    <property type="match status" value="1"/>
</dbReference>
<dbReference type="GO" id="GO:0005694">
    <property type="term" value="C:chromosome"/>
    <property type="evidence" value="ECO:0007669"/>
    <property type="project" value="InterPro"/>
</dbReference>
<dbReference type="Gene3D" id="3.30.1360.40">
    <property type="match status" value="1"/>
</dbReference>
<feature type="site" description="Interaction with DNA" evidence="7">
    <location>
        <position position="83"/>
    </location>
</feature>
<dbReference type="GO" id="GO:0005737">
    <property type="term" value="C:cytoplasm"/>
    <property type="evidence" value="ECO:0007669"/>
    <property type="project" value="TreeGrafter"/>
</dbReference>
<feature type="site" description="Transition state stabilizer" evidence="7">
    <location>
        <position position="126"/>
    </location>
</feature>
<evidence type="ECO:0000256" key="5">
    <source>
        <dbReference type="ARBA" id="ARBA00023136"/>
    </source>
</evidence>
<keyword evidence="3 7" id="KW-0799">Topoisomerase</keyword>
<name>A0A1G7P0X6_9PROT</name>
<dbReference type="GO" id="GO:0009330">
    <property type="term" value="C:DNA topoisomerase type II (double strand cut, ATP-hydrolyzing) complex"/>
    <property type="evidence" value="ECO:0007669"/>
    <property type="project" value="UniProtKB-ARBA"/>
</dbReference>
<feature type="active site" description="O-(5'-phospho-DNA)-tyrosine intermediate" evidence="7 8">
    <location>
        <position position="127"/>
    </location>
</feature>
<proteinExistence type="inferred from homology"/>
<evidence type="ECO:0000259" key="10">
    <source>
        <dbReference type="PROSITE" id="PS52040"/>
    </source>
</evidence>
<dbReference type="InterPro" id="IPR002205">
    <property type="entry name" value="Topo_IIA_dom_A"/>
</dbReference>
<comment type="function">
    <text evidence="7">Topoisomerase IV is essential for chromosome segregation. It relaxes supercoiled DNA. Performs the decatenation events required during the replication of a circular DNA molecule.</text>
</comment>
<evidence type="ECO:0000256" key="7">
    <source>
        <dbReference type="HAMAP-Rule" id="MF_00936"/>
    </source>
</evidence>
<dbReference type="Gene3D" id="3.90.199.10">
    <property type="entry name" value="Topoisomerase II, domain 5"/>
    <property type="match status" value="1"/>
</dbReference>
<dbReference type="OrthoDB" id="9806486at2"/>
<feature type="domain" description="Topo IIA-type catalytic" evidence="10">
    <location>
        <begin position="39"/>
        <end position="504"/>
    </location>
</feature>
<evidence type="ECO:0000313" key="11">
    <source>
        <dbReference type="EMBL" id="SDF79874.1"/>
    </source>
</evidence>
<keyword evidence="2 7" id="KW-1003">Cell membrane</keyword>
<feature type="coiled-coil region" evidence="9">
    <location>
        <begin position="436"/>
        <end position="467"/>
    </location>
</feature>
<dbReference type="HAMAP" id="MF_00936">
    <property type="entry name" value="ParC_type1"/>
    <property type="match status" value="1"/>
</dbReference>
<dbReference type="PROSITE" id="PS52040">
    <property type="entry name" value="TOPO_IIA"/>
    <property type="match status" value="1"/>
</dbReference>
<feature type="site" description="Interaction with DNA" evidence="7">
    <location>
        <position position="47"/>
    </location>
</feature>
<evidence type="ECO:0000256" key="1">
    <source>
        <dbReference type="ARBA" id="ARBA00000185"/>
    </source>
</evidence>
<dbReference type="GO" id="GO:0007059">
    <property type="term" value="P:chromosome segregation"/>
    <property type="evidence" value="ECO:0007669"/>
    <property type="project" value="UniProtKB-UniRule"/>
</dbReference>
<dbReference type="Gene3D" id="2.120.10.90">
    <property type="entry name" value="DNA gyrase/topoisomerase IV, subunit A, C-terminal"/>
    <property type="match status" value="1"/>
</dbReference>
<dbReference type="EMBL" id="FNCE01000002">
    <property type="protein sequence ID" value="SDF79874.1"/>
    <property type="molecule type" value="Genomic_DNA"/>
</dbReference>
<dbReference type="InterPro" id="IPR013760">
    <property type="entry name" value="Topo_IIA-like_dom_sf"/>
</dbReference>